<keyword evidence="1" id="KW-0812">Transmembrane</keyword>
<feature type="transmembrane region" description="Helical" evidence="1">
    <location>
        <begin position="65"/>
        <end position="83"/>
    </location>
</feature>
<name>A0ABP0G377_CLALP</name>
<gene>
    <name evidence="2" type="ORF">CVLEPA_LOCUS18238</name>
    <name evidence="3" type="ORF">CVLEPA_LOCUS18255</name>
</gene>
<dbReference type="EMBL" id="CAWYQH010000102">
    <property type="protein sequence ID" value="CAK8686306.1"/>
    <property type="molecule type" value="Genomic_DNA"/>
</dbReference>
<accession>A0ABP0G377</accession>
<evidence type="ECO:0000313" key="2">
    <source>
        <dbReference type="EMBL" id="CAK8686289.1"/>
    </source>
</evidence>
<keyword evidence="1" id="KW-1133">Transmembrane helix</keyword>
<protein>
    <submittedName>
        <fullName evidence="3">Uncharacterized protein</fullName>
    </submittedName>
</protein>
<comment type="caution">
    <text evidence="3">The sequence shown here is derived from an EMBL/GenBank/DDBJ whole genome shotgun (WGS) entry which is preliminary data.</text>
</comment>
<keyword evidence="1" id="KW-0472">Membrane</keyword>
<organism evidence="3 4">
    <name type="scientific">Clavelina lepadiformis</name>
    <name type="common">Light-bulb sea squirt</name>
    <name type="synonym">Ascidia lepadiformis</name>
    <dbReference type="NCBI Taxonomy" id="159417"/>
    <lineage>
        <taxon>Eukaryota</taxon>
        <taxon>Metazoa</taxon>
        <taxon>Chordata</taxon>
        <taxon>Tunicata</taxon>
        <taxon>Ascidiacea</taxon>
        <taxon>Aplousobranchia</taxon>
        <taxon>Clavelinidae</taxon>
        <taxon>Clavelina</taxon>
    </lineage>
</organism>
<reference evidence="3 4" key="1">
    <citation type="submission" date="2024-02" db="EMBL/GenBank/DDBJ databases">
        <authorList>
            <person name="Daric V."/>
            <person name="Darras S."/>
        </authorList>
    </citation>
    <scope>NUCLEOTIDE SEQUENCE [LARGE SCALE GENOMIC DNA]</scope>
</reference>
<sequence length="99" mass="11657">MVNLPNLFMRLNELCVYAKVQRTLIVLCDVRSWSRVKMSSCKTLTFIVYCDHLFIQTLQHLLFNQKNYCAIVVCLVLLFMHSLSKRTNMAMSALRRRIV</sequence>
<proteinExistence type="predicted"/>
<keyword evidence="4" id="KW-1185">Reference proteome</keyword>
<dbReference type="Proteomes" id="UP001642483">
    <property type="component" value="Unassembled WGS sequence"/>
</dbReference>
<evidence type="ECO:0000313" key="3">
    <source>
        <dbReference type="EMBL" id="CAK8686306.1"/>
    </source>
</evidence>
<evidence type="ECO:0000313" key="4">
    <source>
        <dbReference type="Proteomes" id="UP001642483"/>
    </source>
</evidence>
<dbReference type="EMBL" id="CAWYQH010000102">
    <property type="protein sequence ID" value="CAK8686289.1"/>
    <property type="molecule type" value="Genomic_DNA"/>
</dbReference>
<evidence type="ECO:0000256" key="1">
    <source>
        <dbReference type="SAM" id="Phobius"/>
    </source>
</evidence>